<dbReference type="EMBL" id="JAGKQM010000011">
    <property type="protein sequence ID" value="KAH0904608.1"/>
    <property type="molecule type" value="Genomic_DNA"/>
</dbReference>
<keyword evidence="3" id="KW-0863">Zinc-finger</keyword>
<feature type="region of interest" description="Disordered" evidence="6">
    <location>
        <begin position="445"/>
        <end position="478"/>
    </location>
</feature>
<dbReference type="PANTHER" id="PTHR47165">
    <property type="entry name" value="OS03G0429900 PROTEIN"/>
    <property type="match status" value="1"/>
</dbReference>
<keyword evidence="10" id="KW-1185">Reference proteome</keyword>
<dbReference type="Pfam" id="PF02721">
    <property type="entry name" value="DUF223"/>
    <property type="match status" value="1"/>
</dbReference>
<evidence type="ECO:0000256" key="5">
    <source>
        <dbReference type="ARBA" id="ARBA00023125"/>
    </source>
</evidence>
<evidence type="ECO:0000313" key="10">
    <source>
        <dbReference type="Proteomes" id="UP000824890"/>
    </source>
</evidence>
<name>A0ABQ8BIU6_BRANA</name>
<evidence type="ECO:0000256" key="4">
    <source>
        <dbReference type="ARBA" id="ARBA00022833"/>
    </source>
</evidence>
<evidence type="ECO:0008006" key="11">
    <source>
        <dbReference type="Google" id="ProtNLM"/>
    </source>
</evidence>
<dbReference type="Proteomes" id="UP000824890">
    <property type="component" value="Unassembled WGS sequence"/>
</dbReference>
<comment type="similarity">
    <text evidence="1">Belongs to the replication factor A protein 1 family.</text>
</comment>
<feature type="domain" description="Replication factor A C-terminal" evidence="8">
    <location>
        <begin position="270"/>
        <end position="393"/>
    </location>
</feature>
<evidence type="ECO:0000256" key="1">
    <source>
        <dbReference type="ARBA" id="ARBA00005690"/>
    </source>
</evidence>
<dbReference type="Gene3D" id="2.40.50.140">
    <property type="entry name" value="Nucleic acid-binding proteins"/>
    <property type="match status" value="2"/>
</dbReference>
<comment type="caution">
    <text evidence="9">The sequence shown here is derived from an EMBL/GenBank/DDBJ whole genome shotgun (WGS) entry which is preliminary data.</text>
</comment>
<dbReference type="InterPro" id="IPR012340">
    <property type="entry name" value="NA-bd_OB-fold"/>
</dbReference>
<accession>A0ABQ8BIU6</accession>
<dbReference type="SUPFAM" id="SSF50249">
    <property type="entry name" value="Nucleic acid-binding proteins"/>
    <property type="match status" value="2"/>
</dbReference>
<dbReference type="Pfam" id="PF08646">
    <property type="entry name" value="Rep_fac-A_C"/>
    <property type="match status" value="1"/>
</dbReference>
<evidence type="ECO:0000256" key="3">
    <source>
        <dbReference type="ARBA" id="ARBA00022771"/>
    </source>
</evidence>
<evidence type="ECO:0000259" key="7">
    <source>
        <dbReference type="Pfam" id="PF02721"/>
    </source>
</evidence>
<evidence type="ECO:0000259" key="8">
    <source>
        <dbReference type="Pfam" id="PF08646"/>
    </source>
</evidence>
<keyword evidence="2" id="KW-0479">Metal-binding</keyword>
<dbReference type="InterPro" id="IPR003871">
    <property type="entry name" value="RFA1B/D_OB_1st"/>
</dbReference>
<protein>
    <recommendedName>
        <fullName evidence="11">Replication factor A C-terminal domain-containing protein</fullName>
    </recommendedName>
</protein>
<dbReference type="CDD" id="cd04480">
    <property type="entry name" value="RPA1_DBD_A_like"/>
    <property type="match status" value="1"/>
</dbReference>
<gene>
    <name evidence="9" type="ORF">HID58_044111</name>
</gene>
<keyword evidence="4" id="KW-0862">Zinc</keyword>
<dbReference type="PANTHER" id="PTHR47165:SF4">
    <property type="entry name" value="OS03G0429900 PROTEIN"/>
    <property type="match status" value="1"/>
</dbReference>
<reference evidence="9 10" key="1">
    <citation type="submission" date="2021-05" db="EMBL/GenBank/DDBJ databases">
        <title>Genome Assembly of Synthetic Allotetraploid Brassica napus Reveals Homoeologous Exchanges between Subgenomes.</title>
        <authorList>
            <person name="Davis J.T."/>
        </authorList>
    </citation>
    <scope>NUCLEOTIDE SEQUENCE [LARGE SCALE GENOMIC DNA]</scope>
    <source>
        <strain evidence="10">cv. Da-Ae</strain>
        <tissue evidence="9">Seedling</tissue>
    </source>
</reference>
<dbReference type="InterPro" id="IPR047192">
    <property type="entry name" value="Euk_RPA1_DBD_C"/>
</dbReference>
<feature type="domain" description="Replication protein A 70 kDa DNA-binding subunit B/D first OB fold" evidence="7">
    <location>
        <begin position="7"/>
        <end position="109"/>
    </location>
</feature>
<evidence type="ECO:0000256" key="6">
    <source>
        <dbReference type="SAM" id="MobiDB-lite"/>
    </source>
</evidence>
<keyword evidence="5" id="KW-0238">DNA-binding</keyword>
<dbReference type="InterPro" id="IPR013955">
    <property type="entry name" value="Rep_factor-A_C"/>
</dbReference>
<feature type="compositionally biased region" description="Basic and acidic residues" evidence="6">
    <location>
        <begin position="457"/>
        <end position="478"/>
    </location>
</feature>
<sequence length="478" mass="52537">MASSYTLLANLRAGRCSNTAEVRLLRSWEARNINKGGELISVDMLFIDENSTMVQGSIPALRQLQFKNRLAEGSIYTLTGFDVVRSNPMFRLSDSTFSIHFNEGTELEKLSTTVRTIPTELFRFRTYDQLRELANTGKQLPDIMGELCQIRSTITDRIPGAQRVMLSLRLESGTVVCVSLFDSLAPAFHSKLDSYVREPKIVLVTGVNPKIVAGKLYLNGTSATRVFFDSETASASSSKVVHTQKIEPMKISDLNQFVITADPQVVEFLCTAKLTEIQVAEGWCYIGCSVCSKKLIREETSFTCAPCNETNAVAQLRYRVILSVSDETGIAAFLGFDTEITKLTNVLAAEAAQIVGVGLNAQVDTDLPRVLSELVGKTYTFQLKLKDFNFTAHHQTFTISRIFPARDLAPLLTFAENVEVHEQAHLQNVAPGTDDRAAITSDVAEVSTAGDGTLTGREAEANEHDAAEDNASKKARVE</sequence>
<organism evidence="9 10">
    <name type="scientific">Brassica napus</name>
    <name type="common">Rape</name>
    <dbReference type="NCBI Taxonomy" id="3708"/>
    <lineage>
        <taxon>Eukaryota</taxon>
        <taxon>Viridiplantae</taxon>
        <taxon>Streptophyta</taxon>
        <taxon>Embryophyta</taxon>
        <taxon>Tracheophyta</taxon>
        <taxon>Spermatophyta</taxon>
        <taxon>Magnoliopsida</taxon>
        <taxon>eudicotyledons</taxon>
        <taxon>Gunneridae</taxon>
        <taxon>Pentapetalae</taxon>
        <taxon>rosids</taxon>
        <taxon>malvids</taxon>
        <taxon>Brassicales</taxon>
        <taxon>Brassicaceae</taxon>
        <taxon>Brassiceae</taxon>
        <taxon>Brassica</taxon>
    </lineage>
</organism>
<evidence type="ECO:0000256" key="2">
    <source>
        <dbReference type="ARBA" id="ARBA00022723"/>
    </source>
</evidence>
<evidence type="ECO:0000313" key="9">
    <source>
        <dbReference type="EMBL" id="KAH0904608.1"/>
    </source>
</evidence>
<proteinExistence type="inferred from homology"/>
<dbReference type="CDD" id="cd04476">
    <property type="entry name" value="RPA1_DBD_C"/>
    <property type="match status" value="1"/>
</dbReference>